<dbReference type="HAMAP" id="MF_01885">
    <property type="entry name" value="tRNA_methyltr_TrmL"/>
    <property type="match status" value="1"/>
</dbReference>
<keyword evidence="3 6" id="KW-0808">Transferase</keyword>
<dbReference type="AlphaFoldDB" id="A0A6J4L7M1"/>
<feature type="binding site" evidence="6 7">
    <location>
        <position position="129"/>
    </location>
    <ligand>
        <name>S-adenosyl-L-methionine</name>
        <dbReference type="ChEBI" id="CHEBI:59789"/>
    </ligand>
</feature>
<dbReference type="InterPro" id="IPR029028">
    <property type="entry name" value="Alpha/beta_knot_MTases"/>
</dbReference>
<protein>
    <recommendedName>
        <fullName evidence="6">Putative tRNA (cytidine(34)-2'-O)-methyltransferase</fullName>
        <ecNumber evidence="6">2.1.1.207</ecNumber>
    </recommendedName>
    <alternativeName>
        <fullName evidence="6">tRNA (cytidine/uridine-2'-O-)-methyltransferase</fullName>
    </alternativeName>
</protein>
<dbReference type="PIRSF" id="PIRSF029256">
    <property type="entry name" value="SpoU_TrmH_prd"/>
    <property type="match status" value="1"/>
</dbReference>
<keyword evidence="2 6" id="KW-0489">Methyltransferase</keyword>
<dbReference type="InterPro" id="IPR029026">
    <property type="entry name" value="tRNA_m1G_MTases_N"/>
</dbReference>
<accession>A0A6J4L7M1</accession>
<dbReference type="EC" id="2.1.1.207" evidence="6"/>
<comment type="catalytic activity">
    <reaction evidence="6">
        <text>5-carboxymethylaminomethyluridine(34) in tRNA(Leu) + S-adenosyl-L-methionine = 5-carboxymethylaminomethyl-2'-O-methyluridine(34) in tRNA(Leu) + S-adenosyl-L-homocysteine + H(+)</text>
        <dbReference type="Rhea" id="RHEA:43088"/>
        <dbReference type="Rhea" id="RHEA-COMP:10333"/>
        <dbReference type="Rhea" id="RHEA-COMP:10334"/>
        <dbReference type="ChEBI" id="CHEBI:15378"/>
        <dbReference type="ChEBI" id="CHEBI:57856"/>
        <dbReference type="ChEBI" id="CHEBI:59789"/>
        <dbReference type="ChEBI" id="CHEBI:74508"/>
        <dbReference type="ChEBI" id="CHEBI:74511"/>
        <dbReference type="EC" id="2.1.1.207"/>
    </reaction>
</comment>
<keyword evidence="1 6" id="KW-0963">Cytoplasm</keyword>
<dbReference type="GO" id="GO:0003723">
    <property type="term" value="F:RNA binding"/>
    <property type="evidence" value="ECO:0007669"/>
    <property type="project" value="InterPro"/>
</dbReference>
<reference evidence="9" key="1">
    <citation type="submission" date="2020-02" db="EMBL/GenBank/DDBJ databases">
        <authorList>
            <person name="Meier V. D."/>
        </authorList>
    </citation>
    <scope>NUCLEOTIDE SEQUENCE</scope>
    <source>
        <strain evidence="9">AVDCRST_MAG68</strain>
    </source>
</reference>
<evidence type="ECO:0000256" key="1">
    <source>
        <dbReference type="ARBA" id="ARBA00022490"/>
    </source>
</evidence>
<dbReference type="PANTHER" id="PTHR42971">
    <property type="entry name" value="TRNA (CYTIDINE(34)-2'-O)-METHYLTRANSFERASE"/>
    <property type="match status" value="1"/>
</dbReference>
<comment type="catalytic activity">
    <reaction evidence="6">
        <text>cytidine(34) in tRNA + S-adenosyl-L-methionine = 2'-O-methylcytidine(34) in tRNA + S-adenosyl-L-homocysteine + H(+)</text>
        <dbReference type="Rhea" id="RHEA:43084"/>
        <dbReference type="Rhea" id="RHEA-COMP:10331"/>
        <dbReference type="Rhea" id="RHEA-COMP:10332"/>
        <dbReference type="ChEBI" id="CHEBI:15378"/>
        <dbReference type="ChEBI" id="CHEBI:57856"/>
        <dbReference type="ChEBI" id="CHEBI:59789"/>
        <dbReference type="ChEBI" id="CHEBI:74495"/>
        <dbReference type="ChEBI" id="CHEBI:82748"/>
        <dbReference type="EC" id="2.1.1.207"/>
    </reaction>
</comment>
<feature type="domain" description="tRNA/rRNA methyltransferase SpoU type" evidence="8">
    <location>
        <begin position="3"/>
        <end position="141"/>
    </location>
</feature>
<proteinExistence type="inferred from homology"/>
<feature type="binding site" evidence="6 7">
    <location>
        <position position="100"/>
    </location>
    <ligand>
        <name>S-adenosyl-L-methionine</name>
        <dbReference type="ChEBI" id="CHEBI:59789"/>
    </ligand>
</feature>
<dbReference type="InterPro" id="IPR001537">
    <property type="entry name" value="SpoU_MeTrfase"/>
</dbReference>
<evidence type="ECO:0000313" key="9">
    <source>
        <dbReference type="EMBL" id="CAA9321441.1"/>
    </source>
</evidence>
<dbReference type="GO" id="GO:0005737">
    <property type="term" value="C:cytoplasm"/>
    <property type="evidence" value="ECO:0007669"/>
    <property type="project" value="UniProtKB-SubCell"/>
</dbReference>
<evidence type="ECO:0000256" key="2">
    <source>
        <dbReference type="ARBA" id="ARBA00022603"/>
    </source>
</evidence>
<evidence type="ECO:0000256" key="6">
    <source>
        <dbReference type="HAMAP-Rule" id="MF_01885"/>
    </source>
</evidence>
<comment type="subcellular location">
    <subcellularLocation>
        <location evidence="6">Cytoplasm</location>
    </subcellularLocation>
</comment>
<dbReference type="GO" id="GO:0008757">
    <property type="term" value="F:S-adenosylmethionine-dependent methyltransferase activity"/>
    <property type="evidence" value="ECO:0007669"/>
    <property type="project" value="UniProtKB-UniRule"/>
</dbReference>
<evidence type="ECO:0000259" key="8">
    <source>
        <dbReference type="Pfam" id="PF00588"/>
    </source>
</evidence>
<dbReference type="CDD" id="cd18094">
    <property type="entry name" value="SpoU-like_TrmL"/>
    <property type="match status" value="1"/>
</dbReference>
<keyword evidence="4 6" id="KW-0949">S-adenosyl-L-methionine</keyword>
<evidence type="ECO:0000256" key="4">
    <source>
        <dbReference type="ARBA" id="ARBA00022691"/>
    </source>
</evidence>
<comment type="function">
    <text evidence="6">Could methylate the ribose at the nucleotide 34 wobble position in tRNA.</text>
</comment>
<gene>
    <name evidence="9" type="ORF">AVDCRST_MAG68-1946</name>
</gene>
<comment type="caution">
    <text evidence="6">Lacks conserved residue(s) required for the propagation of feature annotation.</text>
</comment>
<keyword evidence="5 6" id="KW-0819">tRNA processing</keyword>
<evidence type="ECO:0000256" key="7">
    <source>
        <dbReference type="PIRSR" id="PIRSR029256-1"/>
    </source>
</evidence>
<dbReference type="SUPFAM" id="SSF75217">
    <property type="entry name" value="alpha/beta knot"/>
    <property type="match status" value="1"/>
</dbReference>
<dbReference type="GO" id="GO:0002130">
    <property type="term" value="P:wobble position ribose methylation"/>
    <property type="evidence" value="ECO:0007669"/>
    <property type="project" value="TreeGrafter"/>
</dbReference>
<dbReference type="EMBL" id="CADCTW010000095">
    <property type="protein sequence ID" value="CAA9321441.1"/>
    <property type="molecule type" value="Genomic_DNA"/>
</dbReference>
<dbReference type="GO" id="GO:0008175">
    <property type="term" value="F:tRNA methyltransferase activity"/>
    <property type="evidence" value="ECO:0007669"/>
    <property type="project" value="UniProtKB-UniRule"/>
</dbReference>
<sequence>MIDVALYEPEIPGNAGAIARTCGATGAPLHLIGKRGFSFTHPKAKRALMDYWQHVEYHVHVAWADFAERVEGRRIWMFTTKAERGLWDAEFAPGDVLLFGPESRGLPDEVLATAPGHHVRIPMRPETRSLNLSTAAGVGLYEALRQVRHLG</sequence>
<evidence type="ECO:0000256" key="3">
    <source>
        <dbReference type="ARBA" id="ARBA00022679"/>
    </source>
</evidence>
<feature type="binding site" evidence="6 7">
    <location>
        <position position="121"/>
    </location>
    <ligand>
        <name>S-adenosyl-L-methionine</name>
        <dbReference type="ChEBI" id="CHEBI:59789"/>
    </ligand>
</feature>
<comment type="similarity">
    <text evidence="6">Belongs to the class IV-like SAM-binding methyltransferase superfamily. RNA methyltransferase TrmH family. TrmL subfamily.</text>
</comment>
<dbReference type="PANTHER" id="PTHR42971:SF1">
    <property type="entry name" value="TRNA (CYTIDINE(34)-2'-O)-METHYLTRANSFERASE"/>
    <property type="match status" value="1"/>
</dbReference>
<dbReference type="InterPro" id="IPR016914">
    <property type="entry name" value="TrmL"/>
</dbReference>
<dbReference type="Pfam" id="PF00588">
    <property type="entry name" value="SpoU_methylase"/>
    <property type="match status" value="1"/>
</dbReference>
<evidence type="ECO:0000256" key="5">
    <source>
        <dbReference type="ARBA" id="ARBA00022694"/>
    </source>
</evidence>
<organism evidence="9">
    <name type="scientific">uncultured Gemmatimonadota bacterium</name>
    <dbReference type="NCBI Taxonomy" id="203437"/>
    <lineage>
        <taxon>Bacteria</taxon>
        <taxon>Pseudomonadati</taxon>
        <taxon>Gemmatimonadota</taxon>
        <taxon>environmental samples</taxon>
    </lineage>
</organism>
<name>A0A6J4L7M1_9BACT</name>
<dbReference type="Gene3D" id="3.40.1280.10">
    <property type="match status" value="1"/>
</dbReference>